<comment type="caution">
    <text evidence="2">The sequence shown here is derived from an EMBL/GenBank/DDBJ whole genome shotgun (WGS) entry which is preliminary data.</text>
</comment>
<feature type="transmembrane region" description="Helical" evidence="1">
    <location>
        <begin position="38"/>
        <end position="59"/>
    </location>
</feature>
<sequence length="66" mass="7416">MSLETALWLGTFGINSFQLVAGQDSILLLLSCFLSSHKVFPLVHTCQPIGYALIPMVWLRLRKVLQ</sequence>
<organism evidence="2 3">
    <name type="scientific">Gossypium harknessii</name>
    <dbReference type="NCBI Taxonomy" id="34285"/>
    <lineage>
        <taxon>Eukaryota</taxon>
        <taxon>Viridiplantae</taxon>
        <taxon>Streptophyta</taxon>
        <taxon>Embryophyta</taxon>
        <taxon>Tracheophyta</taxon>
        <taxon>Spermatophyta</taxon>
        <taxon>Magnoliopsida</taxon>
        <taxon>eudicotyledons</taxon>
        <taxon>Gunneridae</taxon>
        <taxon>Pentapetalae</taxon>
        <taxon>rosids</taxon>
        <taxon>malvids</taxon>
        <taxon>Malvales</taxon>
        <taxon>Malvaceae</taxon>
        <taxon>Malvoideae</taxon>
        <taxon>Gossypium</taxon>
    </lineage>
</organism>
<dbReference type="Proteomes" id="UP000593560">
    <property type="component" value="Unassembled WGS sequence"/>
</dbReference>
<protein>
    <submittedName>
        <fullName evidence="2">Uncharacterized protein</fullName>
    </submittedName>
</protein>
<reference evidence="2 3" key="1">
    <citation type="journal article" date="2019" name="Genome Biol. Evol.">
        <title>Insights into the evolution of the New World diploid cottons (Gossypium, subgenus Houzingenia) based on genome sequencing.</title>
        <authorList>
            <person name="Grover C.E."/>
            <person name="Arick M.A. 2nd"/>
            <person name="Thrash A."/>
            <person name="Conover J.L."/>
            <person name="Sanders W.S."/>
            <person name="Peterson D.G."/>
            <person name="Frelichowski J.E."/>
            <person name="Scheffler J.A."/>
            <person name="Scheffler B.E."/>
            <person name="Wendel J.F."/>
        </authorList>
    </citation>
    <scope>NUCLEOTIDE SEQUENCE [LARGE SCALE GENOMIC DNA]</scope>
    <source>
        <strain evidence="2">0</strain>
        <tissue evidence="2">Leaf</tissue>
    </source>
</reference>
<evidence type="ECO:0000313" key="2">
    <source>
        <dbReference type="EMBL" id="MBA0803234.1"/>
    </source>
</evidence>
<evidence type="ECO:0000313" key="3">
    <source>
        <dbReference type="Proteomes" id="UP000593560"/>
    </source>
</evidence>
<keyword evidence="1" id="KW-1133">Transmembrane helix</keyword>
<proteinExistence type="predicted"/>
<keyword evidence="1" id="KW-0812">Transmembrane</keyword>
<dbReference type="AlphaFoldDB" id="A0A7J9H1K4"/>
<keyword evidence="1" id="KW-0472">Membrane</keyword>
<keyword evidence="3" id="KW-1185">Reference proteome</keyword>
<evidence type="ECO:0000256" key="1">
    <source>
        <dbReference type="SAM" id="Phobius"/>
    </source>
</evidence>
<dbReference type="EMBL" id="JABFAD010000007">
    <property type="protein sequence ID" value="MBA0803234.1"/>
    <property type="molecule type" value="Genomic_DNA"/>
</dbReference>
<name>A0A7J9H1K4_9ROSI</name>
<gene>
    <name evidence="2" type="ORF">Gohar_013473</name>
</gene>
<accession>A0A7J9H1K4</accession>